<sequence length="264" mass="29630">MLREASSSDTEYPRPRVFCSLGHQTGQEIENCPSIPSIKASSLLLRFKSVVFTHPTSDIALPFQHRHQQRLSIAPMADVKDPTPAEEAAARAREAAEQDALPYKWQQTIAELDVTFTVPGNMKSRDLAVDIKKQSLSAGIKGQDPVIKGDLPHAVHVDDSTWTLSTNSDGTKTVEIHLDKVNKMEWWAHVITADPKIDVTKIQPDSSKLSDLDGETRGMVEKMMFDQRQKEKGLPSSDEQKKMDILKKFQDQHPEMDFSKAKIQ</sequence>
<dbReference type="CDD" id="cd06467">
    <property type="entry name" value="p23_NUDC_like"/>
    <property type="match status" value="1"/>
</dbReference>
<evidence type="ECO:0000313" key="7">
    <source>
        <dbReference type="EMBL" id="QPG95150.1"/>
    </source>
</evidence>
<dbReference type="PANTHER" id="PTHR12356:SF3">
    <property type="entry name" value="NUCLEAR MIGRATION PROTEIN NUDC"/>
    <property type="match status" value="1"/>
</dbReference>
<name>A0A7S9KMQ7_EPIFF</name>
<dbReference type="Gene3D" id="2.60.40.790">
    <property type="match status" value="1"/>
</dbReference>
<proteinExistence type="predicted"/>
<dbReference type="FunFam" id="2.60.40.790:FF:000001">
    <property type="entry name" value="Nuclear migration protein nudC"/>
    <property type="match status" value="1"/>
</dbReference>
<comment type="function">
    <text evidence="3">Required for nuclear movement. May interact between microtubules and nuclei and/or may be involved in the generation of force used to move nuclei during interphase.</text>
</comment>
<dbReference type="PANTHER" id="PTHR12356">
    <property type="entry name" value="NUCLEAR MOVEMENT PROTEIN NUDC"/>
    <property type="match status" value="1"/>
</dbReference>
<dbReference type="OrthoDB" id="416217at2759"/>
<keyword evidence="8" id="KW-1185">Reference proteome</keyword>
<dbReference type="SUPFAM" id="SSF49764">
    <property type="entry name" value="HSP20-like chaperones"/>
    <property type="match status" value="1"/>
</dbReference>
<evidence type="ECO:0000256" key="2">
    <source>
        <dbReference type="ARBA" id="ARBA00022490"/>
    </source>
</evidence>
<dbReference type="GO" id="GO:0051082">
    <property type="term" value="F:unfolded protein binding"/>
    <property type="evidence" value="ECO:0007669"/>
    <property type="project" value="TreeGrafter"/>
</dbReference>
<dbReference type="AlphaFoldDB" id="A0A7S9KMQ7"/>
<dbReference type="Pfam" id="PF04969">
    <property type="entry name" value="CS"/>
    <property type="match status" value="1"/>
</dbReference>
<comment type="subcellular location">
    <subcellularLocation>
        <location evidence="1">Cytoplasm</location>
    </subcellularLocation>
</comment>
<dbReference type="Proteomes" id="UP000594364">
    <property type="component" value="Chromosome 1"/>
</dbReference>
<accession>A0A7S9KMQ7</accession>
<reference evidence="7 8" key="1">
    <citation type="journal article" date="2018" name="PLoS Genet.">
        <title>Repeat elements organise 3D genome structure and mediate transcription in the filamentous fungus Epichloe festucae.</title>
        <authorList>
            <person name="Winter D.J."/>
            <person name="Ganley A.R.D."/>
            <person name="Young C.A."/>
            <person name="Liachko I."/>
            <person name="Schardl C.L."/>
            <person name="Dupont P.Y."/>
            <person name="Berry D."/>
            <person name="Ram A."/>
            <person name="Scott B."/>
            <person name="Cox M.P."/>
        </authorList>
    </citation>
    <scope>NUCLEOTIDE SEQUENCE [LARGE SCALE GENOMIC DNA]</scope>
    <source>
        <strain evidence="7 8">Fl1</strain>
    </source>
</reference>
<gene>
    <name evidence="7" type="ORF">C2857_007736</name>
</gene>
<dbReference type="InterPro" id="IPR037898">
    <property type="entry name" value="NudC_fam"/>
</dbReference>
<keyword evidence="2" id="KW-0963">Cytoplasm</keyword>
<evidence type="ECO:0000256" key="1">
    <source>
        <dbReference type="ARBA" id="ARBA00004496"/>
    </source>
</evidence>
<feature type="domain" description="CS" evidence="6">
    <location>
        <begin position="98"/>
        <end position="191"/>
    </location>
</feature>
<evidence type="ECO:0000256" key="5">
    <source>
        <dbReference type="SAM" id="MobiDB-lite"/>
    </source>
</evidence>
<protein>
    <recommendedName>
        <fullName evidence="4">Nuclear movement protein nudC</fullName>
    </recommendedName>
</protein>
<evidence type="ECO:0000256" key="4">
    <source>
        <dbReference type="ARBA" id="ARBA00068398"/>
    </source>
</evidence>
<dbReference type="GO" id="GO:0005737">
    <property type="term" value="C:cytoplasm"/>
    <property type="evidence" value="ECO:0007669"/>
    <property type="project" value="UniProtKB-SubCell"/>
</dbReference>
<evidence type="ECO:0000313" key="8">
    <source>
        <dbReference type="Proteomes" id="UP000594364"/>
    </source>
</evidence>
<dbReference type="InterPro" id="IPR007052">
    <property type="entry name" value="CS_dom"/>
</dbReference>
<organism evidence="7 8">
    <name type="scientific">Epichloe festucae (strain Fl1)</name>
    <dbReference type="NCBI Taxonomy" id="877507"/>
    <lineage>
        <taxon>Eukaryota</taxon>
        <taxon>Fungi</taxon>
        <taxon>Dikarya</taxon>
        <taxon>Ascomycota</taxon>
        <taxon>Pezizomycotina</taxon>
        <taxon>Sordariomycetes</taxon>
        <taxon>Hypocreomycetidae</taxon>
        <taxon>Hypocreales</taxon>
        <taxon>Clavicipitaceae</taxon>
        <taxon>Epichloe</taxon>
    </lineage>
</organism>
<dbReference type="GO" id="GO:0006457">
    <property type="term" value="P:protein folding"/>
    <property type="evidence" value="ECO:0007669"/>
    <property type="project" value="TreeGrafter"/>
</dbReference>
<dbReference type="EMBL" id="CP031385">
    <property type="protein sequence ID" value="QPG95150.1"/>
    <property type="molecule type" value="Genomic_DNA"/>
</dbReference>
<dbReference type="InterPro" id="IPR008978">
    <property type="entry name" value="HSP20-like_chaperone"/>
</dbReference>
<dbReference type="PROSITE" id="PS51203">
    <property type="entry name" value="CS"/>
    <property type="match status" value="1"/>
</dbReference>
<evidence type="ECO:0000256" key="3">
    <source>
        <dbReference type="ARBA" id="ARBA00059400"/>
    </source>
</evidence>
<evidence type="ECO:0000259" key="6">
    <source>
        <dbReference type="PROSITE" id="PS51203"/>
    </source>
</evidence>
<feature type="region of interest" description="Disordered" evidence="5">
    <location>
        <begin position="224"/>
        <end position="264"/>
    </location>
</feature>